<keyword evidence="2 5" id="KW-0812">Transmembrane</keyword>
<evidence type="ECO:0000313" key="8">
    <source>
        <dbReference type="EMBL" id="PZW23567.1"/>
    </source>
</evidence>
<dbReference type="InterPro" id="IPR006976">
    <property type="entry name" value="VanZ-like"/>
</dbReference>
<evidence type="ECO:0000256" key="3">
    <source>
        <dbReference type="ARBA" id="ARBA00022989"/>
    </source>
</evidence>
<reference evidence="8 9" key="1">
    <citation type="submission" date="2018-06" db="EMBL/GenBank/DDBJ databases">
        <title>Genomic Encyclopedia of Archaeal and Bacterial Type Strains, Phase II (KMG-II): from individual species to whole genera.</title>
        <authorList>
            <person name="Goeker M."/>
        </authorList>
    </citation>
    <scope>NUCLEOTIDE SEQUENCE [LARGE SCALE GENOMIC DNA]</scope>
    <source>
        <strain evidence="8 9">ATCC BAA-1881</strain>
    </source>
</reference>
<name>A0A326U0C5_THEHA</name>
<dbReference type="EMBL" id="QKUF01000025">
    <property type="protein sequence ID" value="PZW23567.1"/>
    <property type="molecule type" value="Genomic_DNA"/>
</dbReference>
<accession>A0A326U0C5</accession>
<evidence type="ECO:0000256" key="5">
    <source>
        <dbReference type="SAM" id="Phobius"/>
    </source>
</evidence>
<feature type="domain" description="VanZ-like" evidence="6">
    <location>
        <begin position="49"/>
        <end position="187"/>
    </location>
</feature>
<sequence>MFRQYSLPIIVALLLFPFLAFIVLIPFAFRTYRQFGQLPRWRTFVFYTFIYYSLTMCLYIILPLPQITPDFCTIYQKSMQLRPFNFINDIAREVPAWTARNVLTSGAFLQIFFNILLFVPFGIYMHYYFERSFLFTTLLGFGISLAFETTQLTGIWYLYPCPYRLFDVDDLIVNTFGAMLGYGVGYMFLLLPSPRGKRATSMLRVRVSRRFLAWFFDLSFISILSLIAFLAVMIIFYTLTDIHPSVTPYAQLILQAFTWFFSFIDFLILPLLLRGSTIGKYIVGITLDDNQFRKPRFHHFFLYYASYMLPLTTLGVVNEYLAVSGKQHLSDTSVLLLHLGLSLLYIAPMILRKDMRPSLGHILSRTHDAVIESECYTVPLSYYREA</sequence>
<feature type="transmembrane region" description="Helical" evidence="5">
    <location>
        <begin position="249"/>
        <end position="273"/>
    </location>
</feature>
<feature type="transmembrane region" description="Helical" evidence="5">
    <location>
        <begin position="41"/>
        <end position="62"/>
    </location>
</feature>
<feature type="transmembrane region" description="Helical" evidence="5">
    <location>
        <begin position="134"/>
        <end position="159"/>
    </location>
</feature>
<evidence type="ECO:0000259" key="7">
    <source>
        <dbReference type="Pfam" id="PF06271"/>
    </source>
</evidence>
<dbReference type="PANTHER" id="PTHR36834">
    <property type="entry name" value="MEMBRANE PROTEIN-RELATED"/>
    <property type="match status" value="1"/>
</dbReference>
<dbReference type="GO" id="GO:0016020">
    <property type="term" value="C:membrane"/>
    <property type="evidence" value="ECO:0007669"/>
    <property type="project" value="UniProtKB-SubCell"/>
</dbReference>
<comment type="subcellular location">
    <subcellularLocation>
        <location evidence="1">Membrane</location>
        <topology evidence="1">Multi-pass membrane protein</topology>
    </subcellularLocation>
</comment>
<dbReference type="Proteomes" id="UP000248806">
    <property type="component" value="Unassembled WGS sequence"/>
</dbReference>
<organism evidence="8 9">
    <name type="scientific">Thermosporothrix hazakensis</name>
    <dbReference type="NCBI Taxonomy" id="644383"/>
    <lineage>
        <taxon>Bacteria</taxon>
        <taxon>Bacillati</taxon>
        <taxon>Chloroflexota</taxon>
        <taxon>Ktedonobacteria</taxon>
        <taxon>Ktedonobacterales</taxon>
        <taxon>Thermosporotrichaceae</taxon>
        <taxon>Thermosporothrix</taxon>
    </lineage>
</organism>
<feature type="domain" description="RDD" evidence="7">
    <location>
        <begin position="207"/>
        <end position="329"/>
    </location>
</feature>
<proteinExistence type="predicted"/>
<keyword evidence="9" id="KW-1185">Reference proteome</keyword>
<dbReference type="Pfam" id="PF04892">
    <property type="entry name" value="VanZ"/>
    <property type="match status" value="1"/>
</dbReference>
<dbReference type="AlphaFoldDB" id="A0A326U0C5"/>
<dbReference type="Pfam" id="PF06271">
    <property type="entry name" value="RDD"/>
    <property type="match status" value="1"/>
</dbReference>
<evidence type="ECO:0000313" key="9">
    <source>
        <dbReference type="Proteomes" id="UP000248806"/>
    </source>
</evidence>
<feature type="transmembrane region" description="Helical" evidence="5">
    <location>
        <begin position="107"/>
        <end position="127"/>
    </location>
</feature>
<dbReference type="RefSeq" id="WP_111325244.1">
    <property type="nucleotide sequence ID" value="NZ_BIFX01000003.1"/>
</dbReference>
<comment type="caution">
    <text evidence="8">The sequence shown here is derived from an EMBL/GenBank/DDBJ whole genome shotgun (WGS) entry which is preliminary data.</text>
</comment>
<evidence type="ECO:0000256" key="1">
    <source>
        <dbReference type="ARBA" id="ARBA00004141"/>
    </source>
</evidence>
<dbReference type="InterPro" id="IPR053150">
    <property type="entry name" value="Teicoplanin_resist-assoc"/>
</dbReference>
<evidence type="ECO:0000256" key="2">
    <source>
        <dbReference type="ARBA" id="ARBA00022692"/>
    </source>
</evidence>
<gene>
    <name evidence="8" type="ORF">EI42_04950</name>
</gene>
<dbReference type="OrthoDB" id="9805025at2"/>
<evidence type="ECO:0000259" key="6">
    <source>
        <dbReference type="Pfam" id="PF04892"/>
    </source>
</evidence>
<evidence type="ECO:0000256" key="4">
    <source>
        <dbReference type="ARBA" id="ARBA00023136"/>
    </source>
</evidence>
<feature type="transmembrane region" description="Helical" evidence="5">
    <location>
        <begin position="6"/>
        <end position="29"/>
    </location>
</feature>
<feature type="transmembrane region" description="Helical" evidence="5">
    <location>
        <begin position="171"/>
        <end position="191"/>
    </location>
</feature>
<feature type="transmembrane region" description="Helical" evidence="5">
    <location>
        <begin position="301"/>
        <end position="321"/>
    </location>
</feature>
<protein>
    <submittedName>
        <fullName evidence="8">Glycopeptide antibiotics resistance protein</fullName>
    </submittedName>
</protein>
<dbReference type="InterPro" id="IPR010432">
    <property type="entry name" value="RDD"/>
</dbReference>
<keyword evidence="4 5" id="KW-0472">Membrane</keyword>
<feature type="transmembrane region" description="Helical" evidence="5">
    <location>
        <begin position="211"/>
        <end position="237"/>
    </location>
</feature>
<dbReference type="PANTHER" id="PTHR36834:SF1">
    <property type="entry name" value="INTEGRAL MEMBRANE PROTEIN"/>
    <property type="match status" value="1"/>
</dbReference>
<feature type="transmembrane region" description="Helical" evidence="5">
    <location>
        <begin position="333"/>
        <end position="351"/>
    </location>
</feature>
<keyword evidence="3 5" id="KW-1133">Transmembrane helix</keyword>